<proteinExistence type="predicted"/>
<sequence>MAAPGSVQLAAMPGSAGSASPPTPTPASPTPATPTPAWEAAKCAGWRTIELLLVILCTVIVWRGVQITDLSVVFWVVSGCVAAGSTALIMAATFCVRTTGRAVAVLILLPYLAALGVLQAAYVHYKCNHRGCRYFSAALPLGLAVLGYVLAQTPPRKRTTVSVVARHLVKAAIGLSASATAALVWCSVGKSVSFGAQAAVYVGLAAFLWHKAAKVDEPDLLKRVPLAPDALRIFLDGGLLTPAKKPSPTEEENLRALLWNVQRTVIGVFITTLFGGALLMTGVVDAVMAAASRGGLLAPSPTAG</sequence>
<feature type="transmembrane region" description="Helical" evidence="2">
    <location>
        <begin position="103"/>
        <end position="122"/>
    </location>
</feature>
<evidence type="ECO:0000313" key="3">
    <source>
        <dbReference type="EMBL" id="KAI3427936.1"/>
    </source>
</evidence>
<keyword evidence="2" id="KW-0812">Transmembrane</keyword>
<feature type="transmembrane region" description="Helical" evidence="2">
    <location>
        <begin position="72"/>
        <end position="96"/>
    </location>
</feature>
<evidence type="ECO:0008006" key="5">
    <source>
        <dbReference type="Google" id="ProtNLM"/>
    </source>
</evidence>
<dbReference type="AlphaFoldDB" id="A0A9D4TK44"/>
<feature type="region of interest" description="Disordered" evidence="1">
    <location>
        <begin position="11"/>
        <end position="36"/>
    </location>
</feature>
<dbReference type="EMBL" id="SIDB01000009">
    <property type="protein sequence ID" value="KAI3427936.1"/>
    <property type="molecule type" value="Genomic_DNA"/>
</dbReference>
<name>A0A9D4TK44_CHLVU</name>
<accession>A0A9D4TK44</accession>
<feature type="transmembrane region" description="Helical" evidence="2">
    <location>
        <begin position="49"/>
        <end position="66"/>
    </location>
</feature>
<reference evidence="3" key="1">
    <citation type="journal article" date="2019" name="Plant J.">
        <title>Chlorella vulgaris genome assembly and annotation reveals the molecular basis for metabolic acclimation to high light conditions.</title>
        <authorList>
            <person name="Cecchin M."/>
            <person name="Marcolungo L."/>
            <person name="Rossato M."/>
            <person name="Girolomoni L."/>
            <person name="Cosentino E."/>
            <person name="Cuine S."/>
            <person name="Li-Beisson Y."/>
            <person name="Delledonne M."/>
            <person name="Ballottari M."/>
        </authorList>
    </citation>
    <scope>NUCLEOTIDE SEQUENCE</scope>
    <source>
        <strain evidence="3">211/11P</strain>
    </source>
</reference>
<feature type="transmembrane region" description="Helical" evidence="2">
    <location>
        <begin position="134"/>
        <end position="151"/>
    </location>
</feature>
<feature type="transmembrane region" description="Helical" evidence="2">
    <location>
        <begin position="163"/>
        <end position="185"/>
    </location>
</feature>
<gene>
    <name evidence="3" type="ORF">D9Q98_006326</name>
</gene>
<keyword evidence="2" id="KW-0472">Membrane</keyword>
<feature type="compositionally biased region" description="Pro residues" evidence="1">
    <location>
        <begin position="21"/>
        <end position="34"/>
    </location>
</feature>
<reference evidence="3" key="2">
    <citation type="submission" date="2020-11" db="EMBL/GenBank/DDBJ databases">
        <authorList>
            <person name="Cecchin M."/>
            <person name="Marcolungo L."/>
            <person name="Rossato M."/>
            <person name="Girolomoni L."/>
            <person name="Cosentino E."/>
            <person name="Cuine S."/>
            <person name="Li-Beisson Y."/>
            <person name="Delledonne M."/>
            <person name="Ballottari M."/>
        </authorList>
    </citation>
    <scope>NUCLEOTIDE SEQUENCE</scope>
    <source>
        <strain evidence="3">211/11P</strain>
        <tissue evidence="3">Whole cell</tissue>
    </source>
</reference>
<protein>
    <recommendedName>
        <fullName evidence="5">Transmembrane protein</fullName>
    </recommendedName>
</protein>
<keyword evidence="2" id="KW-1133">Transmembrane helix</keyword>
<comment type="caution">
    <text evidence="3">The sequence shown here is derived from an EMBL/GenBank/DDBJ whole genome shotgun (WGS) entry which is preliminary data.</text>
</comment>
<dbReference type="Proteomes" id="UP001055712">
    <property type="component" value="Unassembled WGS sequence"/>
</dbReference>
<keyword evidence="4" id="KW-1185">Reference proteome</keyword>
<evidence type="ECO:0000256" key="2">
    <source>
        <dbReference type="SAM" id="Phobius"/>
    </source>
</evidence>
<evidence type="ECO:0000256" key="1">
    <source>
        <dbReference type="SAM" id="MobiDB-lite"/>
    </source>
</evidence>
<organism evidence="3 4">
    <name type="scientific">Chlorella vulgaris</name>
    <name type="common">Green alga</name>
    <dbReference type="NCBI Taxonomy" id="3077"/>
    <lineage>
        <taxon>Eukaryota</taxon>
        <taxon>Viridiplantae</taxon>
        <taxon>Chlorophyta</taxon>
        <taxon>core chlorophytes</taxon>
        <taxon>Trebouxiophyceae</taxon>
        <taxon>Chlorellales</taxon>
        <taxon>Chlorellaceae</taxon>
        <taxon>Chlorella clade</taxon>
        <taxon>Chlorella</taxon>
    </lineage>
</organism>
<evidence type="ECO:0000313" key="4">
    <source>
        <dbReference type="Proteomes" id="UP001055712"/>
    </source>
</evidence>
<feature type="transmembrane region" description="Helical" evidence="2">
    <location>
        <begin position="265"/>
        <end position="291"/>
    </location>
</feature>